<evidence type="ECO:0000259" key="3">
    <source>
        <dbReference type="Pfam" id="PF01645"/>
    </source>
</evidence>
<name>A0A3B1BNF3_9ZZZZ</name>
<dbReference type="InterPro" id="IPR013785">
    <property type="entry name" value="Aldolase_TIM"/>
</dbReference>
<feature type="transmembrane region" description="Helical" evidence="2">
    <location>
        <begin position="6"/>
        <end position="34"/>
    </location>
</feature>
<dbReference type="GO" id="GO:0016041">
    <property type="term" value="F:glutamate synthase (ferredoxin) activity"/>
    <property type="evidence" value="ECO:0007669"/>
    <property type="project" value="UniProtKB-EC"/>
</dbReference>
<dbReference type="InterPro" id="IPR024188">
    <property type="entry name" value="GltB"/>
</dbReference>
<evidence type="ECO:0000256" key="1">
    <source>
        <dbReference type="ARBA" id="ARBA00009716"/>
    </source>
</evidence>
<protein>
    <submittedName>
        <fullName evidence="4">Ferredoxin-dependent glutamate synthase</fullName>
        <ecNumber evidence="4">1.4.7.1</ecNumber>
    </submittedName>
</protein>
<keyword evidence="4" id="KW-0560">Oxidoreductase</keyword>
<comment type="similarity">
    <text evidence="1">Belongs to the glutamate synthase family.</text>
</comment>
<dbReference type="AlphaFoldDB" id="A0A3B1BNF3"/>
<sequence length="500" mass="54808">MLSENFGHLISVLTLVLILVMFLTPITLLITLYIHNSRQTKSSLLRGKYWFVGILRYVIEKVGPEFRFYITDDDNMGKPISRIKFVTIVKAAKYLQTLISYGSKRDFMAPGIYIKNSMFPKLNSELELDNSHYIQTRKYNIDKETLFLRYESVESVDVRPRHLTDNNAIVVGPDRQYPWRIKGLVGMSGMSYGALGPSAITALSKGIGMAGGSWMNTGEGGLSPYHLEGGCDIVYQIGPGMFGVRTQGGEIDWALVREKAAVTEVKAFELKLGQGAKIRGGHVEGVKVTPEIAAIRGVEPWKTIDSPNRFQTCHGAPDLFDLVMKIQEETGLPVGIKIVVGDNTALDDICDEYKKRNGGPDFITVDGGEGGTGATYKEMADSLGLPIYSAIVIADNALRKNGLRDKVKLIASGRLHLPDEQAVALGLGADLIAGARSFMISVGCIMAEQCHSNECPVGVATTNKKLQRLLFVDEKKYRTLNYLITVRVGLFALSAACGLT</sequence>
<evidence type="ECO:0000313" key="4">
    <source>
        <dbReference type="EMBL" id="VAX17532.1"/>
    </source>
</evidence>
<keyword evidence="2" id="KW-1133">Transmembrane helix</keyword>
<proteinExistence type="inferred from homology"/>
<dbReference type="Gene3D" id="3.20.20.70">
    <property type="entry name" value="Aldolase class I"/>
    <property type="match status" value="1"/>
</dbReference>
<dbReference type="EMBL" id="UOGB01000088">
    <property type="protein sequence ID" value="VAX17532.1"/>
    <property type="molecule type" value="Genomic_DNA"/>
</dbReference>
<keyword evidence="2" id="KW-0472">Membrane</keyword>
<dbReference type="GO" id="GO:0006537">
    <property type="term" value="P:glutamate biosynthetic process"/>
    <property type="evidence" value="ECO:0007669"/>
    <property type="project" value="InterPro"/>
</dbReference>
<dbReference type="PANTHER" id="PTHR43819:SF1">
    <property type="entry name" value="ARCHAEAL-TYPE GLUTAMATE SYNTHASE [NADPH]"/>
    <property type="match status" value="1"/>
</dbReference>
<organism evidence="4">
    <name type="scientific">hydrothermal vent metagenome</name>
    <dbReference type="NCBI Taxonomy" id="652676"/>
    <lineage>
        <taxon>unclassified sequences</taxon>
        <taxon>metagenomes</taxon>
        <taxon>ecological metagenomes</taxon>
    </lineage>
</organism>
<dbReference type="SUPFAM" id="SSF51395">
    <property type="entry name" value="FMN-linked oxidoreductases"/>
    <property type="match status" value="1"/>
</dbReference>
<feature type="non-terminal residue" evidence="4">
    <location>
        <position position="500"/>
    </location>
</feature>
<evidence type="ECO:0000256" key="2">
    <source>
        <dbReference type="SAM" id="Phobius"/>
    </source>
</evidence>
<dbReference type="InterPro" id="IPR002932">
    <property type="entry name" value="Glu_synthdom"/>
</dbReference>
<dbReference type="CDD" id="cd02808">
    <property type="entry name" value="GltS_FMN"/>
    <property type="match status" value="1"/>
</dbReference>
<accession>A0A3B1BNF3</accession>
<gene>
    <name evidence="4" type="ORF">MNBD_NITROSPINAE03-1806</name>
</gene>
<dbReference type="EC" id="1.4.7.1" evidence="4"/>
<dbReference type="Pfam" id="PF01645">
    <property type="entry name" value="Glu_synthase"/>
    <property type="match status" value="1"/>
</dbReference>
<reference evidence="4" key="1">
    <citation type="submission" date="2018-06" db="EMBL/GenBank/DDBJ databases">
        <authorList>
            <person name="Zhirakovskaya E."/>
        </authorList>
    </citation>
    <scope>NUCLEOTIDE SEQUENCE</scope>
</reference>
<feature type="domain" description="Glutamate synthase" evidence="3">
    <location>
        <begin position="146"/>
        <end position="499"/>
    </location>
</feature>
<dbReference type="PIRSF" id="PIRSF006429">
    <property type="entry name" value="GOGAT_lg_2"/>
    <property type="match status" value="1"/>
</dbReference>
<dbReference type="PANTHER" id="PTHR43819">
    <property type="entry name" value="ARCHAEAL-TYPE GLUTAMATE SYNTHASE [NADPH]"/>
    <property type="match status" value="1"/>
</dbReference>
<keyword evidence="2" id="KW-0812">Transmembrane</keyword>